<sequence>MLGHGDRYRAASEICLPHLTTRNLSGVPVLEHGDTVLGGFRLQTLGYKQHYVDTCTPVQSPARRGDGGLIASASVALTAPVNSGPITDLHWNENRITCHLVRGRTDSTLRQQPVNRKLFLVDTQDSGVLACRAFTNAKFSCLCLKVVHSKLSTSGIDNAKAEIVCHERKWSQQEAKPQTQMPTPLLPVTHQQHQYIKENTSEISAADSKNINFVSGDSRCLDSLQEALVLVTRLELYHSLRAFHTKTAMSWAVATREPISLVALHCSLNAYKMSTDPGGKKSEGIWAALNVEVLRADGGGKRGEYRAAAGMTGAGETGDHRENPPTISIVRHDSHVRKSGSAPPPPHKLGIKPSSPCGETASLPPGSSPGGVIRILTSDVWCTNEGVPRDCETALLAQMKQTYSAQCADLVCPRPNATLYSPNSTARMRGYSPIRAAGLVQYRCTTLFKRLKRFVCRPSLQLRARCVFEPMRVIDTSMDRRRNERTGETEDLREKKNPPTNGIAQHDYQHAKIGSDPDGGRTRIALVGGEQGNRSATAAPH</sequence>
<organism evidence="2 3">
    <name type="scientific">Dryococelus australis</name>
    <dbReference type="NCBI Taxonomy" id="614101"/>
    <lineage>
        <taxon>Eukaryota</taxon>
        <taxon>Metazoa</taxon>
        <taxon>Ecdysozoa</taxon>
        <taxon>Arthropoda</taxon>
        <taxon>Hexapoda</taxon>
        <taxon>Insecta</taxon>
        <taxon>Pterygota</taxon>
        <taxon>Neoptera</taxon>
        <taxon>Polyneoptera</taxon>
        <taxon>Phasmatodea</taxon>
        <taxon>Verophasmatodea</taxon>
        <taxon>Anareolatae</taxon>
        <taxon>Phasmatidae</taxon>
        <taxon>Eurycanthinae</taxon>
        <taxon>Dryococelus</taxon>
    </lineage>
</organism>
<name>A0ABQ9GFQ5_9NEOP</name>
<evidence type="ECO:0000313" key="2">
    <source>
        <dbReference type="EMBL" id="KAJ8870283.1"/>
    </source>
</evidence>
<gene>
    <name evidence="2" type="ORF">PR048_029304</name>
</gene>
<evidence type="ECO:0000256" key="1">
    <source>
        <dbReference type="SAM" id="MobiDB-lite"/>
    </source>
</evidence>
<evidence type="ECO:0000313" key="3">
    <source>
        <dbReference type="Proteomes" id="UP001159363"/>
    </source>
</evidence>
<feature type="region of interest" description="Disordered" evidence="1">
    <location>
        <begin position="478"/>
        <end position="541"/>
    </location>
</feature>
<dbReference type="Proteomes" id="UP001159363">
    <property type="component" value="Chromosome 12"/>
</dbReference>
<feature type="compositionally biased region" description="Basic and acidic residues" evidence="1">
    <location>
        <begin position="478"/>
        <end position="497"/>
    </location>
</feature>
<keyword evidence="3" id="KW-1185">Reference proteome</keyword>
<comment type="caution">
    <text evidence="2">The sequence shown here is derived from an EMBL/GenBank/DDBJ whole genome shotgun (WGS) entry which is preliminary data.</text>
</comment>
<protein>
    <submittedName>
        <fullName evidence="2">Uncharacterized protein</fullName>
    </submittedName>
</protein>
<feature type="compositionally biased region" description="Polar residues" evidence="1">
    <location>
        <begin position="532"/>
        <end position="541"/>
    </location>
</feature>
<feature type="region of interest" description="Disordered" evidence="1">
    <location>
        <begin position="331"/>
        <end position="370"/>
    </location>
</feature>
<accession>A0ABQ9GFQ5</accession>
<dbReference type="EMBL" id="JARBHB010000013">
    <property type="protein sequence ID" value="KAJ8870283.1"/>
    <property type="molecule type" value="Genomic_DNA"/>
</dbReference>
<reference evidence="2 3" key="1">
    <citation type="submission" date="2023-02" db="EMBL/GenBank/DDBJ databases">
        <title>LHISI_Scaffold_Assembly.</title>
        <authorList>
            <person name="Stuart O.P."/>
            <person name="Cleave R."/>
            <person name="Magrath M.J.L."/>
            <person name="Mikheyev A.S."/>
        </authorList>
    </citation>
    <scope>NUCLEOTIDE SEQUENCE [LARGE SCALE GENOMIC DNA]</scope>
    <source>
        <strain evidence="2">Daus_M_001</strain>
        <tissue evidence="2">Leg muscle</tissue>
    </source>
</reference>
<proteinExistence type="predicted"/>
<feature type="compositionally biased region" description="Basic and acidic residues" evidence="1">
    <location>
        <begin position="507"/>
        <end position="521"/>
    </location>
</feature>